<name>A0A2T4PRI9_9STAP</name>
<gene>
    <name evidence="2" type="ORF">BU072_10795</name>
</gene>
<accession>A0A2T4PRI9</accession>
<proteinExistence type="predicted"/>
<keyword evidence="1" id="KW-0812">Transmembrane</keyword>
<dbReference type="Proteomes" id="UP000241209">
    <property type="component" value="Unassembled WGS sequence"/>
</dbReference>
<dbReference type="AlphaFoldDB" id="A0A2T4PRI9"/>
<comment type="caution">
    <text evidence="2">The sequence shown here is derived from an EMBL/GenBank/DDBJ whole genome shotgun (WGS) entry which is preliminary data.</text>
</comment>
<evidence type="ECO:0000313" key="2">
    <source>
        <dbReference type="EMBL" id="PTI28715.1"/>
    </source>
</evidence>
<reference evidence="2 3" key="1">
    <citation type="journal article" date="2016" name="Front. Microbiol.">
        <title>Comprehensive Phylogenetic Analysis of Bovine Non-aureus Staphylococci Species Based on Whole-Genome Sequencing.</title>
        <authorList>
            <person name="Naushad S."/>
            <person name="Barkema H.W."/>
            <person name="Luby C."/>
            <person name="Condas L.A."/>
            <person name="Nobrega D.B."/>
            <person name="Carson D.A."/>
            <person name="De Buck J."/>
        </authorList>
    </citation>
    <scope>NUCLEOTIDE SEQUENCE [LARGE SCALE GENOMIC DNA]</scope>
    <source>
        <strain evidence="2 3">SNUC 2204</strain>
    </source>
</reference>
<organism evidence="2 3">
    <name type="scientific">Mammaliicoccus vitulinus</name>
    <dbReference type="NCBI Taxonomy" id="71237"/>
    <lineage>
        <taxon>Bacteria</taxon>
        <taxon>Bacillati</taxon>
        <taxon>Bacillota</taxon>
        <taxon>Bacilli</taxon>
        <taxon>Bacillales</taxon>
        <taxon>Staphylococcaceae</taxon>
        <taxon>Mammaliicoccus</taxon>
    </lineage>
</organism>
<keyword evidence="1" id="KW-1133">Transmembrane helix</keyword>
<evidence type="ECO:0000256" key="1">
    <source>
        <dbReference type="SAM" id="Phobius"/>
    </source>
</evidence>
<evidence type="ECO:0000313" key="3">
    <source>
        <dbReference type="Proteomes" id="UP000241209"/>
    </source>
</evidence>
<sequence>MPGGMVRTCSLSRILFPRASALHKIVINIHFSYIFFVCSFKYIFYVARLPKQTKKSANSSKTRIYALLY</sequence>
<dbReference type="EMBL" id="PZFK01000024">
    <property type="protein sequence ID" value="PTI28715.1"/>
    <property type="molecule type" value="Genomic_DNA"/>
</dbReference>
<keyword evidence="1" id="KW-0472">Membrane</keyword>
<protein>
    <submittedName>
        <fullName evidence="2">Uncharacterized protein</fullName>
    </submittedName>
</protein>
<feature type="transmembrane region" description="Helical" evidence="1">
    <location>
        <begin position="25"/>
        <end position="47"/>
    </location>
</feature>